<dbReference type="EMBL" id="JARIHO010000094">
    <property type="protein sequence ID" value="KAJ7306193.1"/>
    <property type="molecule type" value="Genomic_DNA"/>
</dbReference>
<keyword evidence="2" id="KW-1185">Reference proteome</keyword>
<reference evidence="1" key="1">
    <citation type="submission" date="2023-03" db="EMBL/GenBank/DDBJ databases">
        <title>Massive genome expansion in bonnet fungi (Mycena s.s.) driven by repeated elements and novel gene families across ecological guilds.</title>
        <authorList>
            <consortium name="Lawrence Berkeley National Laboratory"/>
            <person name="Harder C.B."/>
            <person name="Miyauchi S."/>
            <person name="Viragh M."/>
            <person name="Kuo A."/>
            <person name="Thoen E."/>
            <person name="Andreopoulos B."/>
            <person name="Lu D."/>
            <person name="Skrede I."/>
            <person name="Drula E."/>
            <person name="Henrissat B."/>
            <person name="Morin E."/>
            <person name="Kohler A."/>
            <person name="Barry K."/>
            <person name="LaButti K."/>
            <person name="Morin E."/>
            <person name="Salamov A."/>
            <person name="Lipzen A."/>
            <person name="Mereny Z."/>
            <person name="Hegedus B."/>
            <person name="Baldrian P."/>
            <person name="Stursova M."/>
            <person name="Weitz H."/>
            <person name="Taylor A."/>
            <person name="Grigoriev I.V."/>
            <person name="Nagy L.G."/>
            <person name="Martin F."/>
            <person name="Kauserud H."/>
        </authorList>
    </citation>
    <scope>NUCLEOTIDE SEQUENCE</scope>
    <source>
        <strain evidence="1">CBHHK002</strain>
    </source>
</reference>
<gene>
    <name evidence="1" type="ORF">DFH08DRAFT_824849</name>
</gene>
<accession>A0AAD6Z3Y0</accession>
<dbReference type="Proteomes" id="UP001218218">
    <property type="component" value="Unassembled WGS sequence"/>
</dbReference>
<name>A0AAD6Z3Y0_9AGAR</name>
<dbReference type="AlphaFoldDB" id="A0AAD6Z3Y0"/>
<proteinExistence type="predicted"/>
<evidence type="ECO:0000313" key="1">
    <source>
        <dbReference type="EMBL" id="KAJ7306193.1"/>
    </source>
</evidence>
<sequence>MPKSWDGKGSTGFRHTRLGSTWGVDRDRRLGTTIPHVLERRHMYKSPSRACALDSPKASTVVEAGHVHRHTLAGPAQLHGAQTLCSDVLARGGRCNAEGGAGGMGCGRKRQDVEDDRVHEHVGVEARASYARLLGDSAGAGGEKEEGGDGESQRGPVRWPVILYSVTRVTRRRRRHCFNVVLPARRQRRRARARVESWESGADLVGERSIEERTTKAAQAWSTGAEAKGRYKLRMGDDVHGDRRAKAASAPHPSSFHQLATIHVPILRARLSICSSAHTSSSSASLSGGKISALGRLHRGDSASGERSKLAIKVLDVGGGRVIGLARRTPTSPVLVRLYRSGSGSKRGRAWVVGQSWDCMEVLRRNVFDDTVETEGEVDEDQKRHPLVRLGEMAIAGKANTRQRPGRRRDNLDAREVALLRTEGIVAHGVVSGECARSCHASGVYMFFMHEAAPGDVIQGVGTASRSGKSAVGGVRIWCRRGGAVRTQSKPQKEGRGARMRYASRRRARMARTRGGRCVKVRGSGLHGARGPERTRRMTDGLRWGFSGKEMTVPRHRGAGGI</sequence>
<evidence type="ECO:0000313" key="2">
    <source>
        <dbReference type="Proteomes" id="UP001218218"/>
    </source>
</evidence>
<comment type="caution">
    <text evidence="1">The sequence shown here is derived from an EMBL/GenBank/DDBJ whole genome shotgun (WGS) entry which is preliminary data.</text>
</comment>
<organism evidence="1 2">
    <name type="scientific">Mycena albidolilacea</name>
    <dbReference type="NCBI Taxonomy" id="1033008"/>
    <lineage>
        <taxon>Eukaryota</taxon>
        <taxon>Fungi</taxon>
        <taxon>Dikarya</taxon>
        <taxon>Basidiomycota</taxon>
        <taxon>Agaricomycotina</taxon>
        <taxon>Agaricomycetes</taxon>
        <taxon>Agaricomycetidae</taxon>
        <taxon>Agaricales</taxon>
        <taxon>Marasmiineae</taxon>
        <taxon>Mycenaceae</taxon>
        <taxon>Mycena</taxon>
    </lineage>
</organism>
<protein>
    <submittedName>
        <fullName evidence="1">Uncharacterized protein</fullName>
    </submittedName>
</protein>